<reference evidence="2" key="2">
    <citation type="journal article" date="2023" name="Int. J. Syst. Evol. Microbiol.">
        <title>Streptomyces marispadix sp. nov., isolated from marine beach sediment of the Northern Coast of Portugal.</title>
        <authorList>
            <person name="dos Santos J.D.N."/>
            <person name="Vitorino I.R."/>
            <person name="Kallscheuer N."/>
            <person name="Srivastava A."/>
            <person name="Krautwurst S."/>
            <person name="Marz M."/>
            <person name="Jogler C."/>
            <person name="Lobo Da Cunha A."/>
            <person name="Catita J."/>
            <person name="Goncalves H."/>
            <person name="Gonzalez I."/>
            <person name="Reyes F."/>
            <person name="Lage O.M."/>
        </authorList>
    </citation>
    <scope>NUCLEOTIDE SEQUENCE</scope>
    <source>
        <strain evidence="2">M600PL45_2</strain>
    </source>
</reference>
<evidence type="ECO:0000313" key="3">
    <source>
        <dbReference type="Proteomes" id="UP001166784"/>
    </source>
</evidence>
<evidence type="ECO:0000313" key="2">
    <source>
        <dbReference type="EMBL" id="MCH6160958.1"/>
    </source>
</evidence>
<feature type="transmembrane region" description="Helical" evidence="1">
    <location>
        <begin position="54"/>
        <end position="73"/>
    </location>
</feature>
<dbReference type="InterPro" id="IPR019681">
    <property type="entry name" value="DUF2530"/>
</dbReference>
<keyword evidence="1" id="KW-0812">Transmembrane</keyword>
<keyword evidence="1" id="KW-1133">Transmembrane helix</keyword>
<feature type="transmembrane region" description="Helical" evidence="1">
    <location>
        <begin position="21"/>
        <end position="42"/>
    </location>
</feature>
<comment type="caution">
    <text evidence="2">The sequence shown here is derived from an EMBL/GenBank/DDBJ whole genome shotgun (WGS) entry which is preliminary data.</text>
</comment>
<accession>A0ABS9SXN0</accession>
<gene>
    <name evidence="2" type="ORF">MMA15_11255</name>
</gene>
<dbReference type="EMBL" id="JAKWJU010000002">
    <property type="protein sequence ID" value="MCH6160958.1"/>
    <property type="molecule type" value="Genomic_DNA"/>
</dbReference>
<keyword evidence="1" id="KW-0472">Membrane</keyword>
<proteinExistence type="predicted"/>
<reference evidence="2" key="1">
    <citation type="submission" date="2022-03" db="EMBL/GenBank/DDBJ databases">
        <authorList>
            <person name="Santos J.D.N."/>
            <person name="Kallscheuer N."/>
            <person name="Jogler C."/>
            <person name="Lage O.M."/>
        </authorList>
    </citation>
    <scope>NUCLEOTIDE SEQUENCE</scope>
    <source>
        <strain evidence="2">M600PL45_2</strain>
    </source>
</reference>
<organism evidence="2 3">
    <name type="scientific">Streptomyces marispadix</name>
    <dbReference type="NCBI Taxonomy" id="2922868"/>
    <lineage>
        <taxon>Bacteria</taxon>
        <taxon>Bacillati</taxon>
        <taxon>Actinomycetota</taxon>
        <taxon>Actinomycetes</taxon>
        <taxon>Kitasatosporales</taxon>
        <taxon>Streptomycetaceae</taxon>
        <taxon>Streptomyces</taxon>
    </lineage>
</organism>
<evidence type="ECO:0000256" key="1">
    <source>
        <dbReference type="SAM" id="Phobius"/>
    </source>
</evidence>
<keyword evidence="3" id="KW-1185">Reference proteome</keyword>
<name>A0ABS9SXN0_9ACTN</name>
<dbReference type="Proteomes" id="UP001166784">
    <property type="component" value="Unassembled WGS sequence"/>
</dbReference>
<dbReference type="Pfam" id="PF10745">
    <property type="entry name" value="DUF2530"/>
    <property type="match status" value="1"/>
</dbReference>
<sequence>MGLMNRWTDGQREAPEPLEGPVMGTVLVGTGVWFVAFLAQLPFYGWYEDHGHTWFIWTCAAGAGLGLLGVWYVRARERAMRREGRDSS</sequence>
<protein>
    <submittedName>
        <fullName evidence="2">DUF2530 domain-containing protein</fullName>
    </submittedName>
</protein>